<organism evidence="3 4">
    <name type="scientific">Trichonephila inaurata madagascariensis</name>
    <dbReference type="NCBI Taxonomy" id="2747483"/>
    <lineage>
        <taxon>Eukaryota</taxon>
        <taxon>Metazoa</taxon>
        <taxon>Ecdysozoa</taxon>
        <taxon>Arthropoda</taxon>
        <taxon>Chelicerata</taxon>
        <taxon>Arachnida</taxon>
        <taxon>Araneae</taxon>
        <taxon>Araneomorphae</taxon>
        <taxon>Entelegynae</taxon>
        <taxon>Araneoidea</taxon>
        <taxon>Nephilidae</taxon>
        <taxon>Trichonephila</taxon>
        <taxon>Trichonephila inaurata</taxon>
    </lineage>
</organism>
<feature type="domain" description="Integrase zinc-binding" evidence="2">
    <location>
        <begin position="140"/>
        <end position="197"/>
    </location>
</feature>
<comment type="caution">
    <text evidence="3">The sequence shown here is derived from an EMBL/GenBank/DDBJ whole genome shotgun (WGS) entry which is preliminary data.</text>
</comment>
<evidence type="ECO:0000313" key="4">
    <source>
        <dbReference type="Proteomes" id="UP000886998"/>
    </source>
</evidence>
<keyword evidence="4" id="KW-1185">Reference proteome</keyword>
<dbReference type="FunFam" id="1.10.340.70:FF:000001">
    <property type="entry name" value="Retrovirus-related Pol polyprotein from transposon gypsy-like Protein"/>
    <property type="match status" value="1"/>
</dbReference>
<dbReference type="OrthoDB" id="6764844at2759"/>
<evidence type="ECO:0000256" key="1">
    <source>
        <dbReference type="ARBA" id="ARBA00012493"/>
    </source>
</evidence>
<dbReference type="Gene3D" id="3.30.70.270">
    <property type="match status" value="1"/>
</dbReference>
<reference evidence="3" key="1">
    <citation type="submission" date="2020-08" db="EMBL/GenBank/DDBJ databases">
        <title>Multicomponent nature underlies the extraordinary mechanical properties of spider dragline silk.</title>
        <authorList>
            <person name="Kono N."/>
            <person name="Nakamura H."/>
            <person name="Mori M."/>
            <person name="Yoshida Y."/>
            <person name="Ohtoshi R."/>
            <person name="Malay A.D."/>
            <person name="Moran D.A.P."/>
            <person name="Tomita M."/>
            <person name="Numata K."/>
            <person name="Arakawa K."/>
        </authorList>
    </citation>
    <scope>NUCLEOTIDE SEQUENCE</scope>
</reference>
<dbReference type="InterPro" id="IPR043502">
    <property type="entry name" value="DNA/RNA_pol_sf"/>
</dbReference>
<dbReference type="GO" id="GO:0003964">
    <property type="term" value="F:RNA-directed DNA polymerase activity"/>
    <property type="evidence" value="ECO:0007669"/>
    <property type="project" value="UniProtKB-EC"/>
</dbReference>
<dbReference type="InterPro" id="IPR043128">
    <property type="entry name" value="Rev_trsase/Diguanyl_cyclase"/>
</dbReference>
<name>A0A8X6XR42_9ARAC</name>
<proteinExistence type="predicted"/>
<dbReference type="Proteomes" id="UP000886998">
    <property type="component" value="Unassembled WGS sequence"/>
</dbReference>
<dbReference type="PANTHER" id="PTHR37984">
    <property type="entry name" value="PROTEIN CBG26694"/>
    <property type="match status" value="1"/>
</dbReference>
<dbReference type="Pfam" id="PF17921">
    <property type="entry name" value="Integrase_H2C2"/>
    <property type="match status" value="1"/>
</dbReference>
<accession>A0A8X6XR42</accession>
<dbReference type="PANTHER" id="PTHR37984:SF5">
    <property type="entry name" value="PROTEIN NYNRIN-LIKE"/>
    <property type="match status" value="1"/>
</dbReference>
<dbReference type="SUPFAM" id="SSF56672">
    <property type="entry name" value="DNA/RNA polymerases"/>
    <property type="match status" value="1"/>
</dbReference>
<dbReference type="InterPro" id="IPR050951">
    <property type="entry name" value="Retrovirus_Pol_polyprotein"/>
</dbReference>
<dbReference type="Gene3D" id="1.10.340.70">
    <property type="match status" value="1"/>
</dbReference>
<dbReference type="InterPro" id="IPR041588">
    <property type="entry name" value="Integrase_H2C2"/>
</dbReference>
<protein>
    <recommendedName>
        <fullName evidence="1">RNA-directed DNA polymerase</fullName>
        <ecNumber evidence="1">2.7.7.49</ecNumber>
    </recommendedName>
</protein>
<gene>
    <name evidence="3" type="primary">TY3B-I_92</name>
    <name evidence="3" type="ORF">TNIN_166551</name>
</gene>
<evidence type="ECO:0000259" key="2">
    <source>
        <dbReference type="Pfam" id="PF17921"/>
    </source>
</evidence>
<dbReference type="EC" id="2.7.7.49" evidence="1"/>
<sequence length="200" mass="23603">MVLQCIRDAGLTLTHEKCRFGQRSLKILGHLMDKDGIRPDPGKVEAIREFPTPKPFRKNHQDADCLPRSPLLKIEEHTEDIPFLNTITSFESEQNKDPEVANIRNEMVRKRDSSKFKEFNGTLYRKIYDPLGKQWLLFIQKHLREDALKSLHDAPTAGHLGFAKIYDRIRRKYFWPGLYRSVQRYVSHCRECQRRKSQPQ</sequence>
<dbReference type="AlphaFoldDB" id="A0A8X6XR42"/>
<dbReference type="EMBL" id="BMAV01012189">
    <property type="protein sequence ID" value="GFY58642.1"/>
    <property type="molecule type" value="Genomic_DNA"/>
</dbReference>
<evidence type="ECO:0000313" key="3">
    <source>
        <dbReference type="EMBL" id="GFY58642.1"/>
    </source>
</evidence>